<evidence type="ECO:0000313" key="1">
    <source>
        <dbReference type="EMBL" id="SMY09563.1"/>
    </source>
</evidence>
<dbReference type="EMBL" id="FXZK01000010">
    <property type="protein sequence ID" value="SMY09563.1"/>
    <property type="molecule type" value="Genomic_DNA"/>
</dbReference>
<keyword evidence="2" id="KW-1185">Reference proteome</keyword>
<proteinExistence type="predicted"/>
<accession>A0A238LJ41</accession>
<sequence>MTCENMLSPKKGRAQDDTIDSADKFAVLPDFDRVSMAQPKQLPVEIGDHVVDPGLVTIGTTADHRIKGAVERDLHVLFAHSAAEASAYPISADGEDAALLRVDPENLRVEPAFRHWKYAGRVGI</sequence>
<dbReference type="AntiFam" id="ANF00102">
    <property type="entry name" value="Shadow ORF (opposite aat)"/>
</dbReference>
<reference evidence="1 2" key="1">
    <citation type="submission" date="2017-05" db="EMBL/GenBank/DDBJ databases">
        <authorList>
            <person name="Song R."/>
            <person name="Chenine A.L."/>
            <person name="Ruprecht R.M."/>
        </authorList>
    </citation>
    <scope>NUCLEOTIDE SEQUENCE [LARGE SCALE GENOMIC DNA]</scope>
    <source>
        <strain evidence="1 2">CECT 8899</strain>
    </source>
</reference>
<protein>
    <submittedName>
        <fullName evidence="1">Uncharacterized protein</fullName>
    </submittedName>
</protein>
<evidence type="ECO:0000313" key="2">
    <source>
        <dbReference type="Proteomes" id="UP000201613"/>
    </source>
</evidence>
<dbReference type="AlphaFoldDB" id="A0A238LJ41"/>
<organism evidence="1 2">
    <name type="scientific">Flavimaricola marinus</name>
    <dbReference type="NCBI Taxonomy" id="1819565"/>
    <lineage>
        <taxon>Bacteria</taxon>
        <taxon>Pseudomonadati</taxon>
        <taxon>Pseudomonadota</taxon>
        <taxon>Alphaproteobacteria</taxon>
        <taxon>Rhodobacterales</taxon>
        <taxon>Paracoccaceae</taxon>
        <taxon>Flavimaricola</taxon>
    </lineage>
</organism>
<gene>
    <name evidence="1" type="ORF">LOM8899_03730</name>
</gene>
<name>A0A238LJ41_9RHOB</name>
<dbReference type="Proteomes" id="UP000201613">
    <property type="component" value="Unassembled WGS sequence"/>
</dbReference>